<accession>A0AAW0N7U4</accession>
<feature type="region of interest" description="Disordered" evidence="5">
    <location>
        <begin position="220"/>
        <end position="262"/>
    </location>
</feature>
<reference evidence="9" key="1">
    <citation type="submission" date="2024-04" db="EMBL/GenBank/DDBJ databases">
        <title>Salinicola lusitanus LLJ914,a marine bacterium isolated from the Okinawa Trough.</title>
        <authorList>
            <person name="Li J."/>
        </authorList>
    </citation>
    <scope>NUCLEOTIDE SEQUENCE [LARGE SCALE GENOMIC DNA]</scope>
</reference>
<dbReference type="PANTHER" id="PTHR44337">
    <property type="entry name" value="CARCINOEMBRYONIC ANTIGEN-RELATED CELL ADHESION MOLECULE 8"/>
    <property type="match status" value="1"/>
</dbReference>
<feature type="transmembrane region" description="Helical" evidence="6">
    <location>
        <begin position="149"/>
        <end position="171"/>
    </location>
</feature>
<comment type="caution">
    <text evidence="8">The sequence shown here is derived from an EMBL/GenBank/DDBJ whole genome shotgun (WGS) entry which is preliminary data.</text>
</comment>
<dbReference type="InterPro" id="IPR052598">
    <property type="entry name" value="IgSF_CEA-related"/>
</dbReference>
<dbReference type="InterPro" id="IPR013783">
    <property type="entry name" value="Ig-like_fold"/>
</dbReference>
<keyword evidence="6" id="KW-0472">Membrane</keyword>
<gene>
    <name evidence="8" type="ORF">WMY93_026477</name>
</gene>
<dbReference type="AlphaFoldDB" id="A0AAW0N7U4"/>
<protein>
    <recommendedName>
        <fullName evidence="7">Ig-like domain-containing protein</fullName>
    </recommendedName>
</protein>
<evidence type="ECO:0000256" key="3">
    <source>
        <dbReference type="ARBA" id="ARBA00023180"/>
    </source>
</evidence>
<evidence type="ECO:0000256" key="4">
    <source>
        <dbReference type="ARBA" id="ARBA00023319"/>
    </source>
</evidence>
<evidence type="ECO:0000259" key="7">
    <source>
        <dbReference type="PROSITE" id="PS50835"/>
    </source>
</evidence>
<keyword evidence="4" id="KW-0393">Immunoglobulin domain</keyword>
<organism evidence="8 9">
    <name type="scientific">Mugilogobius chulae</name>
    <name type="common">yellowstripe goby</name>
    <dbReference type="NCBI Taxonomy" id="88201"/>
    <lineage>
        <taxon>Eukaryota</taxon>
        <taxon>Metazoa</taxon>
        <taxon>Chordata</taxon>
        <taxon>Craniata</taxon>
        <taxon>Vertebrata</taxon>
        <taxon>Euteleostomi</taxon>
        <taxon>Actinopterygii</taxon>
        <taxon>Neopterygii</taxon>
        <taxon>Teleostei</taxon>
        <taxon>Neoteleostei</taxon>
        <taxon>Acanthomorphata</taxon>
        <taxon>Gobiaria</taxon>
        <taxon>Gobiiformes</taxon>
        <taxon>Gobioidei</taxon>
        <taxon>Gobiidae</taxon>
        <taxon>Gobionellinae</taxon>
        <taxon>Mugilogobius</taxon>
    </lineage>
</organism>
<keyword evidence="2" id="KW-1015">Disulfide bond</keyword>
<feature type="domain" description="Ig-like" evidence="7">
    <location>
        <begin position="56"/>
        <end position="137"/>
    </location>
</feature>
<keyword evidence="6" id="KW-0812">Transmembrane</keyword>
<evidence type="ECO:0000256" key="1">
    <source>
        <dbReference type="ARBA" id="ARBA00022729"/>
    </source>
</evidence>
<dbReference type="InterPro" id="IPR007110">
    <property type="entry name" value="Ig-like_dom"/>
</dbReference>
<keyword evidence="1" id="KW-0732">Signal</keyword>
<name>A0AAW0N7U4_9GOBI</name>
<proteinExistence type="predicted"/>
<dbReference type="CDD" id="cd00096">
    <property type="entry name" value="Ig"/>
    <property type="match status" value="1"/>
</dbReference>
<sequence>MNQSGNYSCQAFNNKTLRSTTSQPASISVLILNRKESGSYVCEISNPINTERLFTPDCKLKRSNLRSNRSSGEQIINMTCFSDSVPTADYTWIKNGNNLANTSEYIKTINGTADEGEYICRASNDITNKTSEASHYSSPSNSGCTTGCIIGIVIGCVVLALVVCGGLFFFLKKNILPYKGKRPKNSFLSPEVNYADVMFVKKGGGVVHLAPQNQTEYAEVQKNNNQPASRLPNYNEHMQRGRRPAPQPPQQAPSTLRYDGNE</sequence>
<evidence type="ECO:0000256" key="2">
    <source>
        <dbReference type="ARBA" id="ARBA00023157"/>
    </source>
</evidence>
<dbReference type="Pfam" id="PF13895">
    <property type="entry name" value="Ig_2"/>
    <property type="match status" value="1"/>
</dbReference>
<keyword evidence="6" id="KW-1133">Transmembrane helix</keyword>
<dbReference type="InterPro" id="IPR036179">
    <property type="entry name" value="Ig-like_dom_sf"/>
</dbReference>
<evidence type="ECO:0000313" key="9">
    <source>
        <dbReference type="Proteomes" id="UP001460270"/>
    </source>
</evidence>
<keyword evidence="3" id="KW-0325">Glycoprotein</keyword>
<keyword evidence="9" id="KW-1185">Reference proteome</keyword>
<dbReference type="PROSITE" id="PS50835">
    <property type="entry name" value="IG_LIKE"/>
    <property type="match status" value="1"/>
</dbReference>
<dbReference type="Proteomes" id="UP001460270">
    <property type="component" value="Unassembled WGS sequence"/>
</dbReference>
<dbReference type="EMBL" id="JBBPFD010000019">
    <property type="protein sequence ID" value="KAK7886856.1"/>
    <property type="molecule type" value="Genomic_DNA"/>
</dbReference>
<evidence type="ECO:0000256" key="5">
    <source>
        <dbReference type="SAM" id="MobiDB-lite"/>
    </source>
</evidence>
<dbReference type="SUPFAM" id="SSF48726">
    <property type="entry name" value="Immunoglobulin"/>
    <property type="match status" value="1"/>
</dbReference>
<dbReference type="Gene3D" id="2.60.40.10">
    <property type="entry name" value="Immunoglobulins"/>
    <property type="match status" value="1"/>
</dbReference>
<dbReference type="PANTHER" id="PTHR44337:SF8">
    <property type="entry name" value="IMMUNOGLOBULIN SUBTYPE DOMAIN-CONTAINING PROTEIN"/>
    <property type="match status" value="1"/>
</dbReference>
<evidence type="ECO:0000256" key="6">
    <source>
        <dbReference type="SAM" id="Phobius"/>
    </source>
</evidence>
<evidence type="ECO:0000313" key="8">
    <source>
        <dbReference type="EMBL" id="KAK7886856.1"/>
    </source>
</evidence>